<keyword evidence="2" id="KW-1185">Reference proteome</keyword>
<reference evidence="1 2" key="1">
    <citation type="submission" date="2020-06" db="EMBL/GenBank/DDBJ databases">
        <title>The yeast mating-type switching endonuclease HO is a domesticated member of an unorthodox homing genetic element family.</title>
        <authorList>
            <person name="Coughlan A.Y."/>
            <person name="Lombardi L."/>
            <person name="Braun-Galleani S."/>
            <person name="Martos A.R."/>
            <person name="Galeote V."/>
            <person name="Bigey F."/>
            <person name="Dequin S."/>
            <person name="Byrne K.P."/>
            <person name="Wolfe K.H."/>
        </authorList>
    </citation>
    <scope>NUCLEOTIDE SEQUENCE [LARGE SCALE GENOMIC DNA]</scope>
    <source>
        <strain evidence="1 2">CBS764</strain>
    </source>
</reference>
<organism evidence="1 2">
    <name type="scientific">Torulaspora globosa</name>
    <dbReference type="NCBI Taxonomy" id="48254"/>
    <lineage>
        <taxon>Eukaryota</taxon>
        <taxon>Fungi</taxon>
        <taxon>Dikarya</taxon>
        <taxon>Ascomycota</taxon>
        <taxon>Saccharomycotina</taxon>
        <taxon>Saccharomycetes</taxon>
        <taxon>Saccharomycetales</taxon>
        <taxon>Saccharomycetaceae</taxon>
        <taxon>Torulaspora</taxon>
    </lineage>
</organism>
<dbReference type="GeneID" id="59323839"/>
<evidence type="ECO:0000313" key="1">
    <source>
        <dbReference type="EMBL" id="QLL30742.1"/>
    </source>
</evidence>
<dbReference type="RefSeq" id="XP_037137417.1">
    <property type="nucleotide sequence ID" value="XM_037281522.1"/>
</dbReference>
<dbReference type="Pfam" id="PF08730">
    <property type="entry name" value="Rad33"/>
    <property type="match status" value="2"/>
</dbReference>
<dbReference type="KEGG" id="tgb:HG536_0A05570"/>
<dbReference type="EMBL" id="CP059246">
    <property type="protein sequence ID" value="QLL30742.1"/>
    <property type="molecule type" value="Genomic_DNA"/>
</dbReference>
<dbReference type="Proteomes" id="UP000515788">
    <property type="component" value="Chromosome 1"/>
</dbReference>
<accession>A0A7G3ZB56</accession>
<name>A0A7G3ZB56_9SACH</name>
<dbReference type="OrthoDB" id="4085867at2759"/>
<protein>
    <recommendedName>
        <fullName evidence="3">DNA repair protein RAD33</fullName>
    </recommendedName>
</protein>
<dbReference type="AlphaFoldDB" id="A0A7G3ZB56"/>
<gene>
    <name evidence="1" type="ORF">HG536_0A05570</name>
</gene>
<dbReference type="InterPro" id="IPR014841">
    <property type="entry name" value="Rad33"/>
</dbReference>
<sequence>MELSYEKVEAFMKVKVPQEIEDEILATYAAFSLEHDMTLDELEKYFEQLELPRELTKIIPRNELVIEGTNVVDFAKLLTSTYHLLIFMNNEKTISEMWSLLVEGCGRDRDFPQVQLKNHVLSLKDLQKIRNYIGVEQSSGIVEMISVATDGRRVYMTYLDFAYVLGKLGYLRF</sequence>
<evidence type="ECO:0000313" key="2">
    <source>
        <dbReference type="Proteomes" id="UP000515788"/>
    </source>
</evidence>
<proteinExistence type="predicted"/>
<evidence type="ECO:0008006" key="3">
    <source>
        <dbReference type="Google" id="ProtNLM"/>
    </source>
</evidence>